<dbReference type="KEGG" id="csty:KN1_09390"/>
<dbReference type="Proteomes" id="UP000825123">
    <property type="component" value="Chromosome"/>
</dbReference>
<keyword evidence="2" id="KW-1185">Reference proteome</keyword>
<dbReference type="GeneID" id="66162688"/>
<sequence>MVDESKFYSNDPREVLDFYEQFENREGLISWMRERPTAEIKIKESETGDGEVVVVIPSINEEYQKRVLTVFEGLKVVFVISGGKFFNYARSVNAGVRYALENFSPSWIVVSNDDVYKVDQSKVLVDELSTLGGSDVELVYADRGKYHSYKMYLFKIAEYFPEMIVKFGKITRNPIITVQGEAYARFWKRFNTPYLAMMESQMGPLRGPLKKIIGEEVASFYNVGSFFIIPRWVAERGNVLDPIFINSHEDVWLSLSTRKKEFIRYRIREDFGGTLGWTPARFARVFCNEVYLSYLLDTHVEIIKGSN</sequence>
<dbReference type="AlphaFoldDB" id="A0A8D5U5I4"/>
<proteinExistence type="predicted"/>
<name>A0A8D5U5I4_9CREN</name>
<dbReference type="RefSeq" id="WP_221289640.1">
    <property type="nucleotide sequence ID" value="NZ_AP024597.1"/>
</dbReference>
<evidence type="ECO:0000313" key="1">
    <source>
        <dbReference type="EMBL" id="BCU69642.1"/>
    </source>
</evidence>
<dbReference type="InterPro" id="IPR029044">
    <property type="entry name" value="Nucleotide-diphossugar_trans"/>
</dbReference>
<reference evidence="1 2" key="1">
    <citation type="submission" date="2021-04" db="EMBL/GenBank/DDBJ databases">
        <title>Complete genome sequence of Stygiolobus sp. KN-1.</title>
        <authorList>
            <person name="Nakamura K."/>
            <person name="Sakai H."/>
            <person name="Kurosawa N."/>
        </authorList>
    </citation>
    <scope>NUCLEOTIDE SEQUENCE [LARGE SCALE GENOMIC DNA]</scope>
    <source>
        <strain evidence="1 2">KN-1</strain>
    </source>
</reference>
<dbReference type="EMBL" id="AP024597">
    <property type="protein sequence ID" value="BCU69642.1"/>
    <property type="molecule type" value="Genomic_DNA"/>
</dbReference>
<accession>A0A8D5U5I4</accession>
<gene>
    <name evidence="1" type="ORF">KN1_09390</name>
</gene>
<dbReference type="SUPFAM" id="SSF53448">
    <property type="entry name" value="Nucleotide-diphospho-sugar transferases"/>
    <property type="match status" value="1"/>
</dbReference>
<organism evidence="1 2">
    <name type="scientific">Stygiolobus caldivivus</name>
    <dbReference type="NCBI Taxonomy" id="2824673"/>
    <lineage>
        <taxon>Archaea</taxon>
        <taxon>Thermoproteota</taxon>
        <taxon>Thermoprotei</taxon>
        <taxon>Sulfolobales</taxon>
        <taxon>Sulfolobaceae</taxon>
        <taxon>Stygiolobus</taxon>
    </lineage>
</organism>
<protein>
    <submittedName>
        <fullName evidence="1">Uncharacterized protein</fullName>
    </submittedName>
</protein>
<evidence type="ECO:0000313" key="2">
    <source>
        <dbReference type="Proteomes" id="UP000825123"/>
    </source>
</evidence>